<reference evidence="3 4" key="1">
    <citation type="submission" date="2024-09" db="EMBL/GenBank/DDBJ databases">
        <title>Floridaenema gen nov. (Aerosakkonemataceae, Aerosakkonematales ord. nov., Cyanobacteria) from benthic tropical and subtropical fresh waters, with the description of four new species.</title>
        <authorList>
            <person name="Moretto J.A."/>
            <person name="Berthold D.E."/>
            <person name="Lefler F.W."/>
            <person name="Huang I.-S."/>
            <person name="Laughinghouse H. IV."/>
        </authorList>
    </citation>
    <scope>NUCLEOTIDE SEQUENCE [LARGE SCALE GENOMIC DNA]</scope>
    <source>
        <strain evidence="3 4">BLCC-F167</strain>
    </source>
</reference>
<dbReference type="Pfam" id="PF03629">
    <property type="entry name" value="SASA"/>
    <property type="match status" value="1"/>
</dbReference>
<feature type="domain" description="Sialate O-acetylesterase" evidence="2">
    <location>
        <begin position="67"/>
        <end position="308"/>
    </location>
</feature>
<name>A0ABV4WQW1_9CYAN</name>
<organism evidence="3 4">
    <name type="scientific">Floridaenema evergladense BLCC-F167</name>
    <dbReference type="NCBI Taxonomy" id="3153639"/>
    <lineage>
        <taxon>Bacteria</taxon>
        <taxon>Bacillati</taxon>
        <taxon>Cyanobacteriota</taxon>
        <taxon>Cyanophyceae</taxon>
        <taxon>Oscillatoriophycideae</taxon>
        <taxon>Aerosakkonematales</taxon>
        <taxon>Aerosakkonemataceae</taxon>
        <taxon>Floridanema</taxon>
        <taxon>Floridanema evergladense</taxon>
    </lineage>
</organism>
<proteinExistence type="predicted"/>
<evidence type="ECO:0000259" key="2">
    <source>
        <dbReference type="Pfam" id="PF03629"/>
    </source>
</evidence>
<dbReference type="InterPro" id="IPR036514">
    <property type="entry name" value="SGNH_hydro_sf"/>
</dbReference>
<dbReference type="PANTHER" id="PTHR31988">
    <property type="entry name" value="ESTERASE, PUTATIVE (DUF303)-RELATED"/>
    <property type="match status" value="1"/>
</dbReference>
<dbReference type="InterPro" id="IPR052940">
    <property type="entry name" value="Carb_Esterase_6"/>
</dbReference>
<evidence type="ECO:0000313" key="4">
    <source>
        <dbReference type="Proteomes" id="UP001576780"/>
    </source>
</evidence>
<dbReference type="SUPFAM" id="SSF52266">
    <property type="entry name" value="SGNH hydrolase"/>
    <property type="match status" value="1"/>
</dbReference>
<dbReference type="RefSeq" id="WP_413279817.1">
    <property type="nucleotide sequence ID" value="NZ_JBHFNT010000215.1"/>
</dbReference>
<comment type="caution">
    <text evidence="3">The sequence shown here is derived from an EMBL/GenBank/DDBJ whole genome shotgun (WGS) entry which is preliminary data.</text>
</comment>
<accession>A0ABV4WQW1</accession>
<dbReference type="Proteomes" id="UP001576780">
    <property type="component" value="Unassembled WGS sequence"/>
</dbReference>
<dbReference type="InterPro" id="IPR005181">
    <property type="entry name" value="SASA"/>
</dbReference>
<evidence type="ECO:0000256" key="1">
    <source>
        <dbReference type="ARBA" id="ARBA00022801"/>
    </source>
</evidence>
<keyword evidence="1" id="KW-0378">Hydrolase</keyword>
<sequence>MKLKKVNILPIIVTTVLILPIGVAMGAFLEKRYGFKNILQGNFQTDSSSETTQTNQTSIPQKYQGKLQLFILAGQSNMAGMGDLPPQTKLANTNPKIYVFGNDYRWKLAKEPIDDPTNQIDRISEDKPTGYSPALSFATAVLKQRPDMVIGLIPCAKGGSLIDEWQRKGNLDENTLYGSCLKRVRAASLMGNVAGILFFQGEIDAVDPKEEPKRVFSANQWANKFTLLIDNWRGDLNSPNLPVVYAQIGSNTEPQRFVNWAVVQQQQRQVKLPYSAMITTDDLALKDYVHFTTESYQIIGQRFAKAYLSLPK</sequence>
<dbReference type="Gene3D" id="3.40.50.1110">
    <property type="entry name" value="SGNH hydrolase"/>
    <property type="match status" value="1"/>
</dbReference>
<keyword evidence="4" id="KW-1185">Reference proteome</keyword>
<dbReference type="EMBL" id="JBHFNT010000215">
    <property type="protein sequence ID" value="MFB2837469.1"/>
    <property type="molecule type" value="Genomic_DNA"/>
</dbReference>
<protein>
    <submittedName>
        <fullName evidence="3">Sialate O-acetylesterase</fullName>
    </submittedName>
</protein>
<evidence type="ECO:0000313" key="3">
    <source>
        <dbReference type="EMBL" id="MFB2837469.1"/>
    </source>
</evidence>
<gene>
    <name evidence="3" type="ORF">ACE1CA_23320</name>
</gene>
<dbReference type="PANTHER" id="PTHR31988:SF19">
    <property type="entry name" value="9-O-ACETYL-N-ACETYLNEURAMINIC ACID DEACETYLASE-RELATED"/>
    <property type="match status" value="1"/>
</dbReference>